<evidence type="ECO:0000256" key="2">
    <source>
        <dbReference type="SAM" id="MobiDB-lite"/>
    </source>
</evidence>
<reference evidence="4" key="1">
    <citation type="submission" date="2017-02" db="UniProtKB">
        <authorList>
            <consortium name="WormBaseParasite"/>
        </authorList>
    </citation>
    <scope>IDENTIFICATION</scope>
</reference>
<keyword evidence="3" id="KW-1185">Reference proteome</keyword>
<evidence type="ECO:0000313" key="3">
    <source>
        <dbReference type="Proteomes" id="UP000038045"/>
    </source>
</evidence>
<keyword evidence="1" id="KW-0175">Coiled coil</keyword>
<sequence length="350" mass="40329">MGRSHQNKSSSFSRKYSSSKRNSYGSTRTCKICKNLTKSFTQKEYDVHCVSIAHIINLHKVSGNNFEQYCTFCKFETKSKDDMINHVNTSSHEENVERCQKNYKSFGDNYFSRKRTIVKGYDAGIIVPTKCHGFYRTPETLKNLCKKPELNKGDIHVGYTLHNEIINIDDDGHKISAPRCTVKNNRNLPGIRENFSLQIKKDDTRVKEKSQGCSVRQAIPKKLLTSKDNKITENVGIKNDIILVKEIVRNNLEVPFTSNDSVQAKSASQFLNSFDVNSSENSVSIETYQSFLTKYGNCSQVDLMNYMKDIHTKVLLQKNKMEEAKRVYQEAKEEYRFLINKITENYKKSV</sequence>
<dbReference type="Proteomes" id="UP000038045">
    <property type="component" value="Unplaced"/>
</dbReference>
<feature type="coiled-coil region" evidence="1">
    <location>
        <begin position="314"/>
        <end position="341"/>
    </location>
</feature>
<evidence type="ECO:0000256" key="1">
    <source>
        <dbReference type="SAM" id="Coils"/>
    </source>
</evidence>
<protein>
    <submittedName>
        <fullName evidence="4">C2H2-type domain-containing protein</fullName>
    </submittedName>
</protein>
<feature type="compositionally biased region" description="Low complexity" evidence="2">
    <location>
        <begin position="7"/>
        <end position="25"/>
    </location>
</feature>
<accession>A0A0N4ZG59</accession>
<organism evidence="3 4">
    <name type="scientific">Parastrongyloides trichosuri</name>
    <name type="common">Possum-specific nematode worm</name>
    <dbReference type="NCBI Taxonomy" id="131310"/>
    <lineage>
        <taxon>Eukaryota</taxon>
        <taxon>Metazoa</taxon>
        <taxon>Ecdysozoa</taxon>
        <taxon>Nematoda</taxon>
        <taxon>Chromadorea</taxon>
        <taxon>Rhabditida</taxon>
        <taxon>Tylenchina</taxon>
        <taxon>Panagrolaimomorpha</taxon>
        <taxon>Strongyloidoidea</taxon>
        <taxon>Strongyloididae</taxon>
        <taxon>Parastrongyloides</taxon>
    </lineage>
</organism>
<evidence type="ECO:0000313" key="4">
    <source>
        <dbReference type="WBParaSite" id="PTRK_0000673600.1"/>
    </source>
</evidence>
<proteinExistence type="predicted"/>
<dbReference type="AlphaFoldDB" id="A0A0N4ZG59"/>
<feature type="region of interest" description="Disordered" evidence="2">
    <location>
        <begin position="1"/>
        <end position="25"/>
    </location>
</feature>
<name>A0A0N4ZG59_PARTI</name>
<dbReference type="WBParaSite" id="PTRK_0000673600.1">
    <property type="protein sequence ID" value="PTRK_0000673600.1"/>
    <property type="gene ID" value="PTRK_0000673600"/>
</dbReference>